<gene>
    <name evidence="2" type="ORF">BGZ80_008108</name>
</gene>
<feature type="region of interest" description="Disordered" evidence="1">
    <location>
        <begin position="464"/>
        <end position="502"/>
    </location>
</feature>
<protein>
    <submittedName>
        <fullName evidence="2">Uncharacterized protein</fullName>
    </submittedName>
</protein>
<proteinExistence type="predicted"/>
<dbReference type="Proteomes" id="UP000703661">
    <property type="component" value="Unassembled WGS sequence"/>
</dbReference>
<evidence type="ECO:0000313" key="2">
    <source>
        <dbReference type="EMBL" id="KAG0023781.1"/>
    </source>
</evidence>
<evidence type="ECO:0000313" key="3">
    <source>
        <dbReference type="Proteomes" id="UP000703661"/>
    </source>
</evidence>
<keyword evidence="3" id="KW-1185">Reference proteome</keyword>
<reference evidence="2" key="1">
    <citation type="journal article" date="2020" name="Fungal Divers.">
        <title>Resolving the Mortierellaceae phylogeny through synthesis of multi-gene phylogenetics and phylogenomics.</title>
        <authorList>
            <person name="Vandepol N."/>
            <person name="Liber J."/>
            <person name="Desiro A."/>
            <person name="Na H."/>
            <person name="Kennedy M."/>
            <person name="Barry K."/>
            <person name="Grigoriev I.V."/>
            <person name="Miller A.N."/>
            <person name="O'Donnell K."/>
            <person name="Stajich J.E."/>
            <person name="Bonito G."/>
        </authorList>
    </citation>
    <scope>NUCLEOTIDE SEQUENCE</scope>
    <source>
        <strain evidence="2">NRRL 2769</strain>
    </source>
</reference>
<comment type="caution">
    <text evidence="2">The sequence shown here is derived from an EMBL/GenBank/DDBJ whole genome shotgun (WGS) entry which is preliminary data.</text>
</comment>
<dbReference type="EMBL" id="JAAAID010000043">
    <property type="protein sequence ID" value="KAG0023781.1"/>
    <property type="molecule type" value="Genomic_DNA"/>
</dbReference>
<accession>A0A9P6N3E9</accession>
<sequence length="744" mass="81159">MSIPQPSSQPQPPPIDKTTKPKRSVSFMNHTVLSSDDSASTPGSSRLGRSSFQPGRRKGYVRKGPVDSDSEDDDDDEDDNTKDCSDQEDKDQMSPESGLVGFTLGQTPMRPGQNYVRKAPVNSDTESDDESEERLPLPSARQLDFSGIKEGKDAENDSDSEHNDKDIGALASPFSHTRISGPGQNYVRKAPVDSDTESDEEQLDGESKAMAIPESKPELKTMNTQPGLHNGQKHGPDSGISSNETSFLNVPTPATLSSTDLASSGASMDGRLSPAARNISPAQPITGSPYNNVYASSIGMSMGNSSNSSINNSAAANIVNSMAIYQQQQQEMMMIMQQQQIQIATMQQQQQAYQLLMLQQQQQHQQQLQAVQLNHSRASSLNDSVHTPNEDGDDDDVPLGEKKQQLSQAPHLSSLIGSHPDTPPPQQLQPILGTASTLQLSPSVQPSILSMPLAVSHPYSPLQYNQHSRQTSGSSFHSVNSVASSPHQVIQQSHLQPMVSSPLNPASFSSLVQQSHQPQYSHPQPRLAEFIEEEQERMRQEQVQQGDHLGVVGGAQLLTSSFNFPAGYRASIGPMSLGQLNHDHGSVNPTGPNGSGIGGTGAKGSASRFSVMSHQQQILQPPSSPLVTFHQPQVQQPLIHVESKPPPPQTGLVGAISAMEREKRLAKANGTNQLQFQHQQQQQQIMINADKERWLQEQRRHAWESEQMQLYQQQPQFVLPTIPTTPLWTVEDEEDDNRPLGGAH</sequence>
<feature type="compositionally biased region" description="Polar residues" evidence="1">
    <location>
        <begin position="486"/>
        <end position="502"/>
    </location>
</feature>
<name>A0A9P6N3E9_9FUNG</name>
<dbReference type="OrthoDB" id="2422891at2759"/>
<feature type="compositionally biased region" description="Acidic residues" evidence="1">
    <location>
        <begin position="194"/>
        <end position="204"/>
    </location>
</feature>
<feature type="region of interest" description="Disordered" evidence="1">
    <location>
        <begin position="370"/>
        <end position="430"/>
    </location>
</feature>
<dbReference type="AlphaFoldDB" id="A0A9P6N3E9"/>
<feature type="compositionally biased region" description="Polar residues" evidence="1">
    <location>
        <begin position="239"/>
        <end position="266"/>
    </location>
</feature>
<feature type="compositionally biased region" description="Basic and acidic residues" evidence="1">
    <location>
        <begin position="81"/>
        <end position="93"/>
    </location>
</feature>
<organism evidence="2 3">
    <name type="scientific">Entomortierella chlamydospora</name>
    <dbReference type="NCBI Taxonomy" id="101097"/>
    <lineage>
        <taxon>Eukaryota</taxon>
        <taxon>Fungi</taxon>
        <taxon>Fungi incertae sedis</taxon>
        <taxon>Mucoromycota</taxon>
        <taxon>Mortierellomycotina</taxon>
        <taxon>Mortierellomycetes</taxon>
        <taxon>Mortierellales</taxon>
        <taxon>Mortierellaceae</taxon>
        <taxon>Entomortierella</taxon>
    </lineage>
</organism>
<feature type="compositionally biased region" description="Low complexity" evidence="1">
    <location>
        <begin position="34"/>
        <end position="45"/>
    </location>
</feature>
<evidence type="ECO:0000256" key="1">
    <source>
        <dbReference type="SAM" id="MobiDB-lite"/>
    </source>
</evidence>
<feature type="compositionally biased region" description="Acidic residues" evidence="1">
    <location>
        <begin position="68"/>
        <end position="80"/>
    </location>
</feature>
<feature type="region of interest" description="Disordered" evidence="1">
    <location>
        <begin position="1"/>
        <end position="269"/>
    </location>
</feature>
<feature type="compositionally biased region" description="Basic and acidic residues" evidence="1">
    <location>
        <begin position="147"/>
        <end position="167"/>
    </location>
</feature>
<feature type="compositionally biased region" description="Low complexity" evidence="1">
    <location>
        <begin position="472"/>
        <end position="485"/>
    </location>
</feature>
<feature type="compositionally biased region" description="Polar residues" evidence="1">
    <location>
        <begin position="373"/>
        <end position="387"/>
    </location>
</feature>